<evidence type="ECO:0008006" key="5">
    <source>
        <dbReference type="Google" id="ProtNLM"/>
    </source>
</evidence>
<evidence type="ECO:0000313" key="4">
    <source>
        <dbReference type="Proteomes" id="UP000028828"/>
    </source>
</evidence>
<name>A0A086K3I5_TOXGO</name>
<accession>A0A086K3I5</accession>
<feature type="signal peptide" evidence="2">
    <location>
        <begin position="1"/>
        <end position="22"/>
    </location>
</feature>
<comment type="caution">
    <text evidence="3">The sequence shown here is derived from an EMBL/GenBank/DDBJ whole genome shotgun (WGS) entry which is preliminary data.</text>
</comment>
<proteinExistence type="predicted"/>
<dbReference type="VEuPathDB" id="ToxoDB:TGP89_240200"/>
<protein>
    <recommendedName>
        <fullName evidence="5">Transmembrane protein</fullName>
    </recommendedName>
</protein>
<sequence>MLWLRDFFVSFLFLAVAPKLAAADGQISSWNAKVHAATEVDPPTSPASPSDPEAVSTEKSRPSQISEKSLDVPEEEPKAARGQSAARDAFLFPGESADLSFASGSLSYIECEEASGAGHIPQSADPSTLPLSSPPSTPSFLSFHQPNSSRETRLSLPVFPPRLACAAKKVPSAEVGKEVLSAAAACSAAFAARRASDWEKVEAFNKKLAGLGLAEGPQRLAPLTHVVPTGMGAPVTRRSSFLYWAKSCLFPGVGGDVCFAAVWCTDGIRTASELAIDTTGDIRLLIGERVVLLAGVTGVFSRCEDGGLCQKAKFVGQVEKTAGGDPDDSRAACAPRFIRWELRPFGLSIPNLRGYPKSLFDLRCTSVNRHID</sequence>
<feature type="region of interest" description="Disordered" evidence="1">
    <location>
        <begin position="117"/>
        <end position="147"/>
    </location>
</feature>
<organism evidence="3 4">
    <name type="scientific">Toxoplasma gondii p89</name>
    <dbReference type="NCBI Taxonomy" id="943119"/>
    <lineage>
        <taxon>Eukaryota</taxon>
        <taxon>Sar</taxon>
        <taxon>Alveolata</taxon>
        <taxon>Apicomplexa</taxon>
        <taxon>Conoidasida</taxon>
        <taxon>Coccidia</taxon>
        <taxon>Eucoccidiorida</taxon>
        <taxon>Eimeriorina</taxon>
        <taxon>Sarcocystidae</taxon>
        <taxon>Toxoplasma</taxon>
    </lineage>
</organism>
<evidence type="ECO:0000256" key="2">
    <source>
        <dbReference type="SAM" id="SignalP"/>
    </source>
</evidence>
<dbReference type="EMBL" id="AEYI02001312">
    <property type="protein sequence ID" value="KFG38953.1"/>
    <property type="molecule type" value="Genomic_DNA"/>
</dbReference>
<feature type="region of interest" description="Disordered" evidence="1">
    <location>
        <begin position="38"/>
        <end position="84"/>
    </location>
</feature>
<keyword evidence="2" id="KW-0732">Signal</keyword>
<feature type="compositionally biased region" description="Basic and acidic residues" evidence="1">
    <location>
        <begin position="68"/>
        <end position="79"/>
    </location>
</feature>
<feature type="chain" id="PRO_5001808893" description="Transmembrane protein" evidence="2">
    <location>
        <begin position="23"/>
        <end position="372"/>
    </location>
</feature>
<reference evidence="3 4" key="1">
    <citation type="submission" date="2014-03" db="EMBL/GenBank/DDBJ databases">
        <authorList>
            <person name="Sibley D."/>
            <person name="Venepally P."/>
            <person name="Karamycheva S."/>
            <person name="Hadjithomas M."/>
            <person name="Khan A."/>
            <person name="Brunk B."/>
            <person name="Roos D."/>
            <person name="Caler E."/>
            <person name="Lorenzi H."/>
        </authorList>
    </citation>
    <scope>NUCLEOTIDE SEQUENCE [LARGE SCALE GENOMIC DNA]</scope>
    <source>
        <strain evidence="4">p89</strain>
    </source>
</reference>
<dbReference type="AlphaFoldDB" id="A0A086K3I5"/>
<evidence type="ECO:0000256" key="1">
    <source>
        <dbReference type="SAM" id="MobiDB-lite"/>
    </source>
</evidence>
<dbReference type="Proteomes" id="UP000028828">
    <property type="component" value="Unassembled WGS sequence"/>
</dbReference>
<gene>
    <name evidence="3" type="ORF">TGP89_240200</name>
</gene>
<dbReference type="OrthoDB" id="10326759at2759"/>
<evidence type="ECO:0000313" key="3">
    <source>
        <dbReference type="EMBL" id="KFG38953.1"/>
    </source>
</evidence>